<evidence type="ECO:0000256" key="3">
    <source>
        <dbReference type="ARBA" id="ARBA00009834"/>
    </source>
</evidence>
<keyword evidence="10" id="KW-1185">Reference proteome</keyword>
<evidence type="ECO:0000256" key="2">
    <source>
        <dbReference type="ARBA" id="ARBA00004496"/>
    </source>
</evidence>
<organism evidence="9 10">
    <name type="scientific">Ambrosiozyma monospora</name>
    <name type="common">Yeast</name>
    <name type="synonym">Endomycopsis monosporus</name>
    <dbReference type="NCBI Taxonomy" id="43982"/>
    <lineage>
        <taxon>Eukaryota</taxon>
        <taxon>Fungi</taxon>
        <taxon>Dikarya</taxon>
        <taxon>Ascomycota</taxon>
        <taxon>Saccharomycotina</taxon>
        <taxon>Pichiomycetes</taxon>
        <taxon>Pichiales</taxon>
        <taxon>Pichiaceae</taxon>
        <taxon>Ambrosiozyma</taxon>
    </lineage>
</organism>
<dbReference type="InterPro" id="IPR016689">
    <property type="entry name" value="ESCRT-2_cplx_Snf8"/>
</dbReference>
<dbReference type="PANTHER" id="PTHR12806:SF0">
    <property type="entry name" value="VACUOLAR-SORTING PROTEIN SNF8"/>
    <property type="match status" value="1"/>
</dbReference>
<evidence type="ECO:0000313" key="10">
    <source>
        <dbReference type="Proteomes" id="UP001165063"/>
    </source>
</evidence>
<dbReference type="GO" id="GO:0000814">
    <property type="term" value="C:ESCRT II complex"/>
    <property type="evidence" value="ECO:0007669"/>
    <property type="project" value="InterPro"/>
</dbReference>
<dbReference type="GO" id="GO:0043328">
    <property type="term" value="P:protein transport to vacuole involved in ubiquitin-dependent protein catabolic process via the multivesicular body sorting pathway"/>
    <property type="evidence" value="ECO:0007669"/>
    <property type="project" value="TreeGrafter"/>
</dbReference>
<keyword evidence="5" id="KW-0963">Cytoplasm</keyword>
<dbReference type="InterPro" id="IPR036388">
    <property type="entry name" value="WH-like_DNA-bd_sf"/>
</dbReference>
<name>A0A9W7DEM1_AMBMO</name>
<dbReference type="InterPro" id="IPR040608">
    <property type="entry name" value="Snf8/Vps36"/>
</dbReference>
<evidence type="ECO:0000256" key="6">
    <source>
        <dbReference type="ARBA" id="ARBA00022753"/>
    </source>
</evidence>
<keyword evidence="7" id="KW-0653">Protein transport</keyword>
<sequence length="260" mass="29756">MSARKGLASFDDVTNHKQKFQNLGQKLVLQQREELKTQLQVFQNALISFKKQYNDEIIQNPEFRVEFSQICQSFGIDPLVVSSSMNGEASDEEEKINQLSLKIFDVCSVTKNLNGGIISIKDLIKLINKDTWFNEDLNLKIVEADVLKALDNLKVLGDELQIINIGGKNYIKSVPQQLSNDQSLILSTSEMLGFVSIPMLHDNFNWKTVRCRTNLDELVANGLLWIDKKEGEREILYWSTSWINKELGNDMLEFEEALTH</sequence>
<proteinExistence type="inferred from homology"/>
<keyword evidence="4" id="KW-0813">Transport</keyword>
<dbReference type="EMBL" id="BSXU01001319">
    <property type="protein sequence ID" value="GMG26108.1"/>
    <property type="molecule type" value="Genomic_DNA"/>
</dbReference>
<comment type="similarity">
    <text evidence="3">Belongs to the SNF8 family.</text>
</comment>
<dbReference type="Proteomes" id="UP001165063">
    <property type="component" value="Unassembled WGS sequence"/>
</dbReference>
<evidence type="ECO:0000256" key="4">
    <source>
        <dbReference type="ARBA" id="ARBA00022448"/>
    </source>
</evidence>
<accession>A0A9W7DEM1</accession>
<dbReference type="Pfam" id="PF04157">
    <property type="entry name" value="EAP30"/>
    <property type="match status" value="1"/>
</dbReference>
<dbReference type="OrthoDB" id="283883at2759"/>
<reference evidence="9" key="1">
    <citation type="submission" date="2023-04" db="EMBL/GenBank/DDBJ databases">
        <title>Ambrosiozyma monospora NBRC 1965.</title>
        <authorList>
            <person name="Ichikawa N."/>
            <person name="Sato H."/>
            <person name="Tonouchi N."/>
        </authorList>
    </citation>
    <scope>NUCLEOTIDE SEQUENCE</scope>
    <source>
        <strain evidence="9">NBRC 1965</strain>
    </source>
</reference>
<protein>
    <submittedName>
        <fullName evidence="9">Unnamed protein product</fullName>
    </submittedName>
</protein>
<keyword evidence="8" id="KW-0472">Membrane</keyword>
<evidence type="ECO:0000256" key="5">
    <source>
        <dbReference type="ARBA" id="ARBA00022490"/>
    </source>
</evidence>
<dbReference type="AlphaFoldDB" id="A0A9W7DEM1"/>
<dbReference type="Gene3D" id="6.10.140.180">
    <property type="match status" value="1"/>
</dbReference>
<comment type="subcellular location">
    <subcellularLocation>
        <location evidence="2">Cytoplasm</location>
    </subcellularLocation>
    <subcellularLocation>
        <location evidence="1">Endosome membrane</location>
        <topology evidence="1">Peripheral membrane protein</topology>
    </subcellularLocation>
</comment>
<dbReference type="PANTHER" id="PTHR12806">
    <property type="entry name" value="EAP30 SUBUNIT OF ELL COMPLEX"/>
    <property type="match status" value="1"/>
</dbReference>
<evidence type="ECO:0000256" key="8">
    <source>
        <dbReference type="ARBA" id="ARBA00023136"/>
    </source>
</evidence>
<dbReference type="FunFam" id="1.10.10.10:FF:000397">
    <property type="entry name" value="Vacuolar-sorting protein SNF8"/>
    <property type="match status" value="1"/>
</dbReference>
<dbReference type="SUPFAM" id="SSF46785">
    <property type="entry name" value="Winged helix' DNA-binding domain"/>
    <property type="match status" value="2"/>
</dbReference>
<evidence type="ECO:0000256" key="7">
    <source>
        <dbReference type="ARBA" id="ARBA00022927"/>
    </source>
</evidence>
<dbReference type="InterPro" id="IPR036390">
    <property type="entry name" value="WH_DNA-bd_sf"/>
</dbReference>
<comment type="caution">
    <text evidence="9">The sequence shown here is derived from an EMBL/GenBank/DDBJ whole genome shotgun (WGS) entry which is preliminary data.</text>
</comment>
<gene>
    <name evidence="9" type="ORF">Amon01_000321600</name>
</gene>
<evidence type="ECO:0000256" key="1">
    <source>
        <dbReference type="ARBA" id="ARBA00004481"/>
    </source>
</evidence>
<keyword evidence="6" id="KW-0967">Endosome</keyword>
<dbReference type="Gene3D" id="1.10.10.10">
    <property type="entry name" value="Winged helix-like DNA-binding domain superfamily/Winged helix DNA-binding domain"/>
    <property type="match status" value="2"/>
</dbReference>
<evidence type="ECO:0000313" key="9">
    <source>
        <dbReference type="EMBL" id="GMG26108.1"/>
    </source>
</evidence>